<dbReference type="InterPro" id="IPR000160">
    <property type="entry name" value="GGDEF_dom"/>
</dbReference>
<dbReference type="PROSITE" id="PS50110">
    <property type="entry name" value="RESPONSE_REGULATORY"/>
    <property type="match status" value="1"/>
</dbReference>
<sequence>MKEKKYDPLNILFVEDEKGTRERVTGLLLRRASHVFAAESALQGFDIFLEHQPQVVLTDLNLPDISGLELINRIREINTKTAVLIITAYNETEYLLEAIELGVSHFLIKPLSIEKLDRALEKIHKEYMMEQEIERQRHYTRTVLDFQDSLVMVTDGKVIFDANQRFMNFFKMNELPDQGNILERVLREIPDAPDFSRYNEEDWQRATELVKKVVIFDHEEAENKYFNLKVALFPGIENKKIISLTDVTELEHERQYYKRLAIIDPLTQIYNRVQFNRSLTEEIQKARRFHSQFALVMFDIDHFKKINDTYGHQLGDKILVELTNTIRDNIREVDIFARFGGEEFIILAPETDLEGAATLAEKLRKAVEEAEFSHGERLTCSFGVSSNKKNDQPDDLIKRVDDRLYHAKHRGRNRVCSSVSC</sequence>
<dbReference type="Proteomes" id="UP001158066">
    <property type="component" value="Unassembled WGS sequence"/>
</dbReference>
<dbReference type="SMART" id="SM00267">
    <property type="entry name" value="GGDEF"/>
    <property type="match status" value="1"/>
</dbReference>
<dbReference type="EMBL" id="FXUF01000001">
    <property type="protein sequence ID" value="SMP37862.1"/>
    <property type="molecule type" value="Genomic_DNA"/>
</dbReference>
<dbReference type="GO" id="GO:0052621">
    <property type="term" value="F:diguanylate cyclase activity"/>
    <property type="evidence" value="ECO:0007669"/>
    <property type="project" value="TreeGrafter"/>
</dbReference>
<protein>
    <recommendedName>
        <fullName evidence="1">Stage 0 sporulation protein A homolog</fullName>
    </recommendedName>
</protein>
<evidence type="ECO:0000259" key="5">
    <source>
        <dbReference type="PROSITE" id="PS50887"/>
    </source>
</evidence>
<dbReference type="InterPro" id="IPR011006">
    <property type="entry name" value="CheY-like_superfamily"/>
</dbReference>
<dbReference type="NCBIfam" id="TIGR00254">
    <property type="entry name" value="GGDEF"/>
    <property type="match status" value="1"/>
</dbReference>
<evidence type="ECO:0000256" key="1">
    <source>
        <dbReference type="ARBA" id="ARBA00018672"/>
    </source>
</evidence>
<dbReference type="AlphaFoldDB" id="A0AA45WSF8"/>
<evidence type="ECO:0000259" key="4">
    <source>
        <dbReference type="PROSITE" id="PS50110"/>
    </source>
</evidence>
<dbReference type="PANTHER" id="PTHR45138">
    <property type="entry name" value="REGULATORY COMPONENTS OF SENSORY TRANSDUCTION SYSTEM"/>
    <property type="match status" value="1"/>
</dbReference>
<comment type="caution">
    <text evidence="6">The sequence shown here is derived from an EMBL/GenBank/DDBJ whole genome shotgun (WGS) entry which is preliminary data.</text>
</comment>
<organism evidence="6 7">
    <name type="scientific">Anoxynatronum buryatiense</name>
    <dbReference type="NCBI Taxonomy" id="489973"/>
    <lineage>
        <taxon>Bacteria</taxon>
        <taxon>Bacillati</taxon>
        <taxon>Bacillota</taxon>
        <taxon>Clostridia</taxon>
        <taxon>Eubacteriales</taxon>
        <taxon>Clostridiaceae</taxon>
        <taxon>Anoxynatronum</taxon>
    </lineage>
</organism>
<comment type="function">
    <text evidence="2">May play the central regulatory role in sporulation. It may be an element of the effector pathway responsible for the activation of sporulation genes in response to nutritional stress. Spo0A may act in concert with spo0H (a sigma factor) to control the expression of some genes that are critical to the sporulation process.</text>
</comment>
<dbReference type="SMART" id="SM00448">
    <property type="entry name" value="REC"/>
    <property type="match status" value="1"/>
</dbReference>
<dbReference type="SUPFAM" id="SSF52172">
    <property type="entry name" value="CheY-like"/>
    <property type="match status" value="1"/>
</dbReference>
<feature type="domain" description="GGDEF" evidence="5">
    <location>
        <begin position="291"/>
        <end position="420"/>
    </location>
</feature>
<keyword evidence="3" id="KW-0597">Phosphoprotein</keyword>
<feature type="modified residue" description="4-aspartylphosphate" evidence="3">
    <location>
        <position position="59"/>
    </location>
</feature>
<dbReference type="RefSeq" id="WP_283407393.1">
    <property type="nucleotide sequence ID" value="NZ_FXUF01000001.1"/>
</dbReference>
<accession>A0AA45WSF8</accession>
<dbReference type="InterPro" id="IPR001789">
    <property type="entry name" value="Sig_transdc_resp-reg_receiver"/>
</dbReference>
<evidence type="ECO:0000256" key="2">
    <source>
        <dbReference type="ARBA" id="ARBA00024867"/>
    </source>
</evidence>
<dbReference type="Gene3D" id="3.30.70.270">
    <property type="match status" value="1"/>
</dbReference>
<reference evidence="6" key="1">
    <citation type="submission" date="2017-05" db="EMBL/GenBank/DDBJ databases">
        <authorList>
            <person name="Varghese N."/>
            <person name="Submissions S."/>
        </authorList>
    </citation>
    <scope>NUCLEOTIDE SEQUENCE</scope>
    <source>
        <strain evidence="6">Su22</strain>
    </source>
</reference>
<proteinExistence type="predicted"/>
<keyword evidence="7" id="KW-1185">Reference proteome</keyword>
<feature type="domain" description="Response regulatory" evidence="4">
    <location>
        <begin position="10"/>
        <end position="124"/>
    </location>
</feature>
<evidence type="ECO:0000313" key="7">
    <source>
        <dbReference type="Proteomes" id="UP001158066"/>
    </source>
</evidence>
<dbReference type="GO" id="GO:0000160">
    <property type="term" value="P:phosphorelay signal transduction system"/>
    <property type="evidence" value="ECO:0007669"/>
    <property type="project" value="InterPro"/>
</dbReference>
<dbReference type="CDD" id="cd17536">
    <property type="entry name" value="REC_YesN-like"/>
    <property type="match status" value="1"/>
</dbReference>
<dbReference type="CDD" id="cd01949">
    <property type="entry name" value="GGDEF"/>
    <property type="match status" value="1"/>
</dbReference>
<evidence type="ECO:0000256" key="3">
    <source>
        <dbReference type="PROSITE-ProRule" id="PRU00169"/>
    </source>
</evidence>
<dbReference type="InterPro" id="IPR043128">
    <property type="entry name" value="Rev_trsase/Diguanyl_cyclase"/>
</dbReference>
<dbReference type="InterPro" id="IPR029787">
    <property type="entry name" value="Nucleotide_cyclase"/>
</dbReference>
<dbReference type="Pfam" id="PF00990">
    <property type="entry name" value="GGDEF"/>
    <property type="match status" value="1"/>
</dbReference>
<dbReference type="InterPro" id="IPR050469">
    <property type="entry name" value="Diguanylate_Cyclase"/>
</dbReference>
<dbReference type="FunFam" id="3.30.70.270:FF:000001">
    <property type="entry name" value="Diguanylate cyclase domain protein"/>
    <property type="match status" value="1"/>
</dbReference>
<dbReference type="Gene3D" id="3.40.50.2300">
    <property type="match status" value="1"/>
</dbReference>
<dbReference type="PANTHER" id="PTHR45138:SF9">
    <property type="entry name" value="DIGUANYLATE CYCLASE DGCM-RELATED"/>
    <property type="match status" value="1"/>
</dbReference>
<dbReference type="Pfam" id="PF00072">
    <property type="entry name" value="Response_reg"/>
    <property type="match status" value="1"/>
</dbReference>
<name>A0AA45WSF8_9CLOT</name>
<dbReference type="SUPFAM" id="SSF55073">
    <property type="entry name" value="Nucleotide cyclase"/>
    <property type="match status" value="1"/>
</dbReference>
<evidence type="ECO:0000313" key="6">
    <source>
        <dbReference type="EMBL" id="SMP37862.1"/>
    </source>
</evidence>
<dbReference type="PROSITE" id="PS50887">
    <property type="entry name" value="GGDEF"/>
    <property type="match status" value="1"/>
</dbReference>
<gene>
    <name evidence="6" type="ORF">SAMN06296020_10125</name>
</gene>